<gene>
    <name evidence="3" type="ORF">M9458_004994</name>
</gene>
<comment type="caution">
    <text evidence="1">Lacks conserved residue(s) required for the propagation of feature annotation.</text>
</comment>
<proteinExistence type="predicted"/>
<comment type="caution">
    <text evidence="3">The sequence shown here is derived from an EMBL/GenBank/DDBJ whole genome shotgun (WGS) entry which is preliminary data.</text>
</comment>
<evidence type="ECO:0000259" key="2">
    <source>
        <dbReference type="PROSITE" id="PS50095"/>
    </source>
</evidence>
<dbReference type="Pfam" id="PF01477">
    <property type="entry name" value="PLAT"/>
    <property type="match status" value="1"/>
</dbReference>
<evidence type="ECO:0000256" key="1">
    <source>
        <dbReference type="PROSITE-ProRule" id="PRU00152"/>
    </source>
</evidence>
<feature type="domain" description="PLAT" evidence="2">
    <location>
        <begin position="1"/>
        <end position="54"/>
    </location>
</feature>
<dbReference type="PROSITE" id="PS50095">
    <property type="entry name" value="PLAT"/>
    <property type="match status" value="1"/>
</dbReference>
<protein>
    <recommendedName>
        <fullName evidence="2">PLAT domain-containing protein</fullName>
    </recommendedName>
</protein>
<name>A0ABD0RVI2_CIRMR</name>
<evidence type="ECO:0000313" key="4">
    <source>
        <dbReference type="Proteomes" id="UP001529510"/>
    </source>
</evidence>
<dbReference type="SUPFAM" id="SSF49723">
    <property type="entry name" value="Lipase/lipooxygenase domain (PLAT/LH2 domain)"/>
    <property type="match status" value="1"/>
</dbReference>
<dbReference type="Proteomes" id="UP001529510">
    <property type="component" value="Unassembled WGS sequence"/>
</dbReference>
<sequence length="54" mass="6349">TNSTISFLLTSDKDIGELLMLNLHWEKDSYLYGFFTTNQFTIRRMRIKSGETQS</sequence>
<dbReference type="InterPro" id="IPR036392">
    <property type="entry name" value="PLAT/LH2_dom_sf"/>
</dbReference>
<evidence type="ECO:0000313" key="3">
    <source>
        <dbReference type="EMBL" id="KAL0201807.1"/>
    </source>
</evidence>
<organism evidence="3 4">
    <name type="scientific">Cirrhinus mrigala</name>
    <name type="common">Mrigala</name>
    <dbReference type="NCBI Taxonomy" id="683832"/>
    <lineage>
        <taxon>Eukaryota</taxon>
        <taxon>Metazoa</taxon>
        <taxon>Chordata</taxon>
        <taxon>Craniata</taxon>
        <taxon>Vertebrata</taxon>
        <taxon>Euteleostomi</taxon>
        <taxon>Actinopterygii</taxon>
        <taxon>Neopterygii</taxon>
        <taxon>Teleostei</taxon>
        <taxon>Ostariophysi</taxon>
        <taxon>Cypriniformes</taxon>
        <taxon>Cyprinidae</taxon>
        <taxon>Labeoninae</taxon>
        <taxon>Labeonini</taxon>
        <taxon>Cirrhinus</taxon>
    </lineage>
</organism>
<reference evidence="3 4" key="1">
    <citation type="submission" date="2024-05" db="EMBL/GenBank/DDBJ databases">
        <title>Genome sequencing and assembly of Indian major carp, Cirrhinus mrigala (Hamilton, 1822).</title>
        <authorList>
            <person name="Mohindra V."/>
            <person name="Chowdhury L.M."/>
            <person name="Lal K."/>
            <person name="Jena J.K."/>
        </authorList>
    </citation>
    <scope>NUCLEOTIDE SEQUENCE [LARGE SCALE GENOMIC DNA]</scope>
    <source>
        <strain evidence="3">CM1030</strain>
        <tissue evidence="3">Blood</tissue>
    </source>
</reference>
<feature type="non-terminal residue" evidence="3">
    <location>
        <position position="54"/>
    </location>
</feature>
<dbReference type="EMBL" id="JAMKFB020000002">
    <property type="protein sequence ID" value="KAL0201807.1"/>
    <property type="molecule type" value="Genomic_DNA"/>
</dbReference>
<feature type="non-terminal residue" evidence="3">
    <location>
        <position position="1"/>
    </location>
</feature>
<keyword evidence="4" id="KW-1185">Reference proteome</keyword>
<dbReference type="Gene3D" id="2.60.60.20">
    <property type="entry name" value="PLAT/LH2 domain"/>
    <property type="match status" value="1"/>
</dbReference>
<accession>A0ABD0RVI2</accession>
<dbReference type="InterPro" id="IPR001024">
    <property type="entry name" value="PLAT/LH2_dom"/>
</dbReference>
<dbReference type="AlphaFoldDB" id="A0ABD0RVI2"/>